<dbReference type="WBParaSite" id="PS1159_v2.g747.t1">
    <property type="protein sequence ID" value="PS1159_v2.g747.t1"/>
    <property type="gene ID" value="PS1159_v2.g747"/>
</dbReference>
<protein>
    <submittedName>
        <fullName evidence="2">DRBM domain-containing protein</fullName>
    </submittedName>
</protein>
<evidence type="ECO:0000313" key="1">
    <source>
        <dbReference type="Proteomes" id="UP000887580"/>
    </source>
</evidence>
<name>A0AC35GPM3_9BILA</name>
<sequence>MDIPKDELLKKRNFDTFNSSSPSSNGCPFSHLIKKPKLETFDESIDIGFSSSNESSNMQSLANGNEPFNIDTVMPLNGHSANIHPLTNVEDGYNVNGANDLGQSDDDSNEFSPDIKEEIVDEDNDGEEYDIDEYLEADIDEMLEKERGEYTVCEKTVLKRRPKDLFTILPDNWVEATHDSGLVVYLHKTTRVCTFSRPYYIGPGSVRHHRVPPSAIPCYYQKKLVAEEESNAKAQQQHQQRLAQESETNKDLAVMNEINAPLIKIKESKDVAAEDLSAKVLHEYASKAFEFKKITYRRYKEWKKARKHFKEVKRLNADKANLYRTRMDRPTLPSDTKLITVPSLETNNKPTHREFCLNPRGKTALTILHEYVQKVLKSSIVYDIFEVTAAINSYHAIAKINVTSTSNAIISISSFRERLSVIQEEYKMRIEKGENSNSNEPAEDLKDFTVIGRGSGPSKKAAKIDAARTAVKLLIPEIEFNKEGVALHNFDNEEKELALFDLLDIEDSKIAEYSHRIGQPQPFVILQECLAKSAPLANSKSAPLANCQIFTETQKAGHSKIEYRLKVGEKHEVIVTAISANEGKQLAAQKMLKKIYPQFTKYGSILRLYGSQVKQAMKDLKKEQKEFQSCNSAVKTSSTSKSSKRVDKNPEFVNAVREHMIKYAARAKPRNFDLIYSTTPLLSDEKEDFRLKSQQHSVQFGDKLLEKIPKL</sequence>
<reference evidence="2" key="1">
    <citation type="submission" date="2022-11" db="UniProtKB">
        <authorList>
            <consortium name="WormBaseParasite"/>
        </authorList>
    </citation>
    <scope>IDENTIFICATION</scope>
</reference>
<dbReference type="Proteomes" id="UP000887580">
    <property type="component" value="Unplaced"/>
</dbReference>
<evidence type="ECO:0000313" key="2">
    <source>
        <dbReference type="WBParaSite" id="PS1159_v2.g747.t1"/>
    </source>
</evidence>
<accession>A0AC35GPM3</accession>
<organism evidence="1 2">
    <name type="scientific">Panagrolaimus sp. PS1159</name>
    <dbReference type="NCBI Taxonomy" id="55785"/>
    <lineage>
        <taxon>Eukaryota</taxon>
        <taxon>Metazoa</taxon>
        <taxon>Ecdysozoa</taxon>
        <taxon>Nematoda</taxon>
        <taxon>Chromadorea</taxon>
        <taxon>Rhabditida</taxon>
        <taxon>Tylenchina</taxon>
        <taxon>Panagrolaimomorpha</taxon>
        <taxon>Panagrolaimoidea</taxon>
        <taxon>Panagrolaimidae</taxon>
        <taxon>Panagrolaimus</taxon>
    </lineage>
</organism>
<proteinExistence type="predicted"/>